<sequence length="213" mass="21758">MGRYKQGLWNGFILSLALVLSACQMAVPTPVTPTQAAPKEIRLSSRGLTVAGPTGFCIDPGSVKDEQGGSFVLLSSCTGLSGGSNLGRTASTAVLTLSVSGPSTDAAAFDAAGVQAFFASDAGRTALSRSGNMATVTVLGSVIEDGTVFVHARDTSAPMINGLGDEYWRAFFVSGGRLMTATATPFSQAPMSSGGLKTALKQFAVVLARKNPT</sequence>
<feature type="chain" id="PRO_5010223416" description="Dihydroxy-acid dehydratase" evidence="1">
    <location>
        <begin position="27"/>
        <end position="213"/>
    </location>
</feature>
<evidence type="ECO:0000313" key="3">
    <source>
        <dbReference type="Proteomes" id="UP000182284"/>
    </source>
</evidence>
<dbReference type="RefSeq" id="WP_074645246.1">
    <property type="nucleotide sequence ID" value="NZ_FNBL01000006.1"/>
</dbReference>
<gene>
    <name evidence="2" type="ORF">SAMN04488117_106143</name>
</gene>
<dbReference type="PROSITE" id="PS51257">
    <property type="entry name" value="PROKAR_LIPOPROTEIN"/>
    <property type="match status" value="1"/>
</dbReference>
<reference evidence="2 3" key="1">
    <citation type="submission" date="2016-10" db="EMBL/GenBank/DDBJ databases">
        <authorList>
            <person name="de Groot N.N."/>
        </authorList>
    </citation>
    <scope>NUCLEOTIDE SEQUENCE [LARGE SCALE GENOMIC DNA]</scope>
    <source>
        <strain evidence="2 3">DSM 27375</strain>
    </source>
</reference>
<evidence type="ECO:0000256" key="1">
    <source>
        <dbReference type="SAM" id="SignalP"/>
    </source>
</evidence>
<evidence type="ECO:0008006" key="4">
    <source>
        <dbReference type="Google" id="ProtNLM"/>
    </source>
</evidence>
<dbReference type="EMBL" id="FNBL01000006">
    <property type="protein sequence ID" value="SDF68496.1"/>
    <property type="molecule type" value="Genomic_DNA"/>
</dbReference>
<accession>A0A1G7N3H8</accession>
<evidence type="ECO:0000313" key="2">
    <source>
        <dbReference type="EMBL" id="SDF68496.1"/>
    </source>
</evidence>
<name>A0A1G7N3H8_9RHOB</name>
<dbReference type="AlphaFoldDB" id="A0A1G7N3H8"/>
<feature type="signal peptide" evidence="1">
    <location>
        <begin position="1"/>
        <end position="26"/>
    </location>
</feature>
<protein>
    <recommendedName>
        <fullName evidence="4">Dihydroxy-acid dehydratase</fullName>
    </recommendedName>
</protein>
<dbReference type="Proteomes" id="UP000182284">
    <property type="component" value="Unassembled WGS sequence"/>
</dbReference>
<dbReference type="OrthoDB" id="7877343at2"/>
<keyword evidence="1" id="KW-0732">Signal</keyword>
<organism evidence="2 3">
    <name type="scientific">Celeribacter baekdonensis</name>
    <dbReference type="NCBI Taxonomy" id="875171"/>
    <lineage>
        <taxon>Bacteria</taxon>
        <taxon>Pseudomonadati</taxon>
        <taxon>Pseudomonadota</taxon>
        <taxon>Alphaproteobacteria</taxon>
        <taxon>Rhodobacterales</taxon>
        <taxon>Roseobacteraceae</taxon>
        <taxon>Celeribacter</taxon>
    </lineage>
</organism>
<proteinExistence type="predicted"/>